<protein>
    <submittedName>
        <fullName evidence="2">Uncharacterized protein</fullName>
    </submittedName>
</protein>
<sequence>MKTTTRKLYLVPDSQKPTNNVDLISFKSNIKTKTPADNIEIVLSVPSRKDVGLGGGGDGGGSSNETGETLKDATTVPGGDWIGGREFVYLSPLALSVGRRRTI</sequence>
<accession>A0A834IBS8</accession>
<organism evidence="2 3">
    <name type="scientific">Rhynchophorus ferrugineus</name>
    <name type="common">Red palm weevil</name>
    <name type="synonym">Curculio ferrugineus</name>
    <dbReference type="NCBI Taxonomy" id="354439"/>
    <lineage>
        <taxon>Eukaryota</taxon>
        <taxon>Metazoa</taxon>
        <taxon>Ecdysozoa</taxon>
        <taxon>Arthropoda</taxon>
        <taxon>Hexapoda</taxon>
        <taxon>Insecta</taxon>
        <taxon>Pterygota</taxon>
        <taxon>Neoptera</taxon>
        <taxon>Endopterygota</taxon>
        <taxon>Coleoptera</taxon>
        <taxon>Polyphaga</taxon>
        <taxon>Cucujiformia</taxon>
        <taxon>Curculionidae</taxon>
        <taxon>Dryophthorinae</taxon>
        <taxon>Rhynchophorus</taxon>
    </lineage>
</organism>
<dbReference type="EMBL" id="JAACXV010009274">
    <property type="protein sequence ID" value="KAF7275733.1"/>
    <property type="molecule type" value="Genomic_DNA"/>
</dbReference>
<feature type="compositionally biased region" description="Gly residues" evidence="1">
    <location>
        <begin position="52"/>
        <end position="62"/>
    </location>
</feature>
<evidence type="ECO:0000313" key="3">
    <source>
        <dbReference type="Proteomes" id="UP000625711"/>
    </source>
</evidence>
<evidence type="ECO:0000256" key="1">
    <source>
        <dbReference type="SAM" id="MobiDB-lite"/>
    </source>
</evidence>
<name>A0A834IBS8_RHYFE</name>
<feature type="region of interest" description="Disordered" evidence="1">
    <location>
        <begin position="49"/>
        <end position="77"/>
    </location>
</feature>
<gene>
    <name evidence="2" type="ORF">GWI33_011324</name>
</gene>
<evidence type="ECO:0000313" key="2">
    <source>
        <dbReference type="EMBL" id="KAF7275733.1"/>
    </source>
</evidence>
<comment type="caution">
    <text evidence="2">The sequence shown here is derived from an EMBL/GenBank/DDBJ whole genome shotgun (WGS) entry which is preliminary data.</text>
</comment>
<dbReference type="AlphaFoldDB" id="A0A834IBS8"/>
<proteinExistence type="predicted"/>
<keyword evidence="3" id="KW-1185">Reference proteome</keyword>
<reference evidence="2" key="1">
    <citation type="submission" date="2020-08" db="EMBL/GenBank/DDBJ databases">
        <title>Genome sequencing and assembly of the red palm weevil Rhynchophorus ferrugineus.</title>
        <authorList>
            <person name="Dias G.B."/>
            <person name="Bergman C.M."/>
            <person name="Manee M."/>
        </authorList>
    </citation>
    <scope>NUCLEOTIDE SEQUENCE</scope>
    <source>
        <strain evidence="2">AA-2017</strain>
        <tissue evidence="2">Whole larva</tissue>
    </source>
</reference>
<dbReference type="Proteomes" id="UP000625711">
    <property type="component" value="Unassembled WGS sequence"/>
</dbReference>